<feature type="transmembrane region" description="Helical" evidence="6">
    <location>
        <begin position="353"/>
        <end position="372"/>
    </location>
</feature>
<evidence type="ECO:0000256" key="6">
    <source>
        <dbReference type="SAM" id="Phobius"/>
    </source>
</evidence>
<feature type="transmembrane region" description="Helical" evidence="6">
    <location>
        <begin position="180"/>
        <end position="200"/>
    </location>
</feature>
<dbReference type="RefSeq" id="WP_270520910.1">
    <property type="nucleotide sequence ID" value="NZ_CAUGVL010000029.1"/>
</dbReference>
<feature type="transmembrane region" description="Helical" evidence="6">
    <location>
        <begin position="265"/>
        <end position="285"/>
    </location>
</feature>
<name>A0AAW8TRL9_9ENTE</name>
<proteinExistence type="predicted"/>
<comment type="subcellular location">
    <subcellularLocation>
        <location evidence="1">Cell membrane</location>
        <topology evidence="1">Multi-pass membrane protein</topology>
    </subcellularLocation>
</comment>
<reference evidence="7" key="1">
    <citation type="submission" date="2023-03" db="EMBL/GenBank/DDBJ databases">
        <authorList>
            <person name="Shen W."/>
            <person name="Cai J."/>
        </authorList>
    </citation>
    <scope>NUCLEOTIDE SEQUENCE</scope>
    <source>
        <strain evidence="7">B226-2</strain>
    </source>
</reference>
<dbReference type="GO" id="GO:0005886">
    <property type="term" value="C:plasma membrane"/>
    <property type="evidence" value="ECO:0007669"/>
    <property type="project" value="UniProtKB-SubCell"/>
</dbReference>
<dbReference type="EMBL" id="JARQBJ010000001">
    <property type="protein sequence ID" value="MDT2808946.1"/>
    <property type="molecule type" value="Genomic_DNA"/>
</dbReference>
<dbReference type="PANTHER" id="PTHR43652:SF6">
    <property type="entry name" value="ARGININE REPRESSOR"/>
    <property type="match status" value="1"/>
</dbReference>
<keyword evidence="5 6" id="KW-0472">Membrane</keyword>
<evidence type="ECO:0000313" key="7">
    <source>
        <dbReference type="EMBL" id="MDT2808946.1"/>
    </source>
</evidence>
<dbReference type="AlphaFoldDB" id="A0AAW8TRL9"/>
<protein>
    <submittedName>
        <fullName evidence="7">YfcC family protein</fullName>
    </submittedName>
</protein>
<keyword evidence="4 6" id="KW-1133">Transmembrane helix</keyword>
<evidence type="ECO:0000256" key="2">
    <source>
        <dbReference type="ARBA" id="ARBA00022475"/>
    </source>
</evidence>
<dbReference type="InterPro" id="IPR051679">
    <property type="entry name" value="DASS-Related_Transporters"/>
</dbReference>
<feature type="transmembrane region" description="Helical" evidence="6">
    <location>
        <begin position="206"/>
        <end position="227"/>
    </location>
</feature>
<keyword evidence="2" id="KW-1003">Cell membrane</keyword>
<dbReference type="PANTHER" id="PTHR43652">
    <property type="entry name" value="BASIC AMINO ACID ANTIPORTER YFCC-RELATED"/>
    <property type="match status" value="1"/>
</dbReference>
<dbReference type="InterPro" id="IPR018385">
    <property type="entry name" value="C4_dicarb_anaerob_car-like"/>
</dbReference>
<comment type="caution">
    <text evidence="7">The sequence shown here is derived from an EMBL/GenBank/DDBJ whole genome shotgun (WGS) entry which is preliminary data.</text>
</comment>
<evidence type="ECO:0000256" key="5">
    <source>
        <dbReference type="ARBA" id="ARBA00023136"/>
    </source>
</evidence>
<feature type="transmembrane region" description="Helical" evidence="6">
    <location>
        <begin position="124"/>
        <end position="144"/>
    </location>
</feature>
<feature type="transmembrane region" description="Helical" evidence="6">
    <location>
        <begin position="321"/>
        <end position="341"/>
    </location>
</feature>
<feature type="transmembrane region" description="Helical" evidence="6">
    <location>
        <begin position="418"/>
        <end position="437"/>
    </location>
</feature>
<evidence type="ECO:0000256" key="4">
    <source>
        <dbReference type="ARBA" id="ARBA00022989"/>
    </source>
</evidence>
<feature type="transmembrane region" description="Helical" evidence="6">
    <location>
        <begin position="82"/>
        <end position="103"/>
    </location>
</feature>
<dbReference type="Pfam" id="PF03606">
    <property type="entry name" value="DcuC"/>
    <property type="match status" value="1"/>
</dbReference>
<accession>A0AAW8TRL9</accession>
<evidence type="ECO:0000313" key="8">
    <source>
        <dbReference type="Proteomes" id="UP001256711"/>
    </source>
</evidence>
<gene>
    <name evidence="7" type="ORF">P7H43_00325</name>
</gene>
<keyword evidence="3 6" id="KW-0812">Transmembrane</keyword>
<evidence type="ECO:0000256" key="3">
    <source>
        <dbReference type="ARBA" id="ARBA00022692"/>
    </source>
</evidence>
<feature type="transmembrane region" description="Helical" evidence="6">
    <location>
        <begin position="449"/>
        <end position="468"/>
    </location>
</feature>
<feature type="transmembrane region" description="Helical" evidence="6">
    <location>
        <begin position="12"/>
        <end position="34"/>
    </location>
</feature>
<organism evidence="7 8">
    <name type="scientific">Enterococcus asini</name>
    <dbReference type="NCBI Taxonomy" id="57732"/>
    <lineage>
        <taxon>Bacteria</taxon>
        <taxon>Bacillati</taxon>
        <taxon>Bacillota</taxon>
        <taxon>Bacilli</taxon>
        <taxon>Lactobacillales</taxon>
        <taxon>Enterococcaceae</taxon>
        <taxon>Enterococcus</taxon>
    </lineage>
</organism>
<feature type="transmembrane region" description="Helical" evidence="6">
    <location>
        <begin position="150"/>
        <end position="173"/>
    </location>
</feature>
<dbReference type="Proteomes" id="UP001256711">
    <property type="component" value="Unassembled WGS sequence"/>
</dbReference>
<evidence type="ECO:0000256" key="1">
    <source>
        <dbReference type="ARBA" id="ARBA00004651"/>
    </source>
</evidence>
<sequence length="469" mass="49947">MEVTEVSKKKFTFPHSYTLIFILIIVAAILTWIIPSGQFETIVESINGMEKTTVVPGTYHTIDKAGYGQGIGAILEAPAAGIISAVEVVAFVLVVGGSFGIILKTGAVDRALFSLATSLGDKGILVIPIAMLLFSLGGSTFGMSEEVIPLFAVFISLMFSLGFDSMTAILILFLGTQVGYVGSTINPFNVLIAQGVAGVYGNPLLWYRVICWVVLTVLSILFTMNYARKVKANPESSLVYQSDQTVKHKFQNFEADKEFSRADKLIVSGFIIGLGVMIWGIIAQGWYMVEISALFLTIALFAGIVAKFGQKGIAEAFVEGCADFAYAAVIIGLARGVLVIMENGMIIDTVLNSLANVLNGVPQILFSPILLLTQIIVSFFVPSSSGAAALTMPVMAPLGDLLNINRDVIVLSNQFGNGLMNIISPTGGVLLAGLAIAEINFSKWFKVGVKAFAMLAIAAVVLLFVATLL</sequence>
<feature type="transmembrane region" description="Helical" evidence="6">
    <location>
        <begin position="291"/>
        <end position="309"/>
    </location>
</feature>